<dbReference type="EMBL" id="SSTD01006964">
    <property type="protein sequence ID" value="TYK19374.1"/>
    <property type="molecule type" value="Genomic_DNA"/>
</dbReference>
<dbReference type="Pfam" id="PF07727">
    <property type="entry name" value="RVT_2"/>
    <property type="match status" value="1"/>
</dbReference>
<evidence type="ECO:0000259" key="2">
    <source>
        <dbReference type="Pfam" id="PF25597"/>
    </source>
</evidence>
<feature type="domain" description="Retroviral polymerase SH3-like" evidence="2">
    <location>
        <begin position="3"/>
        <end position="35"/>
    </location>
</feature>
<evidence type="ECO:0000259" key="1">
    <source>
        <dbReference type="Pfam" id="PF07727"/>
    </source>
</evidence>
<dbReference type="InterPro" id="IPR057670">
    <property type="entry name" value="SH3_retrovirus"/>
</dbReference>
<accession>A0A5D3D742</accession>
<gene>
    <name evidence="3" type="ORF">E5676_scaffold443G00030</name>
</gene>
<protein>
    <submittedName>
        <fullName evidence="3">Retrovirus-related Pol polyprotein from transposon TNT 1-94</fullName>
    </submittedName>
</protein>
<comment type="caution">
    <text evidence="3">The sequence shown here is derived from an EMBL/GenBank/DDBJ whole genome shotgun (WGS) entry which is preliminary data.</text>
</comment>
<evidence type="ECO:0000313" key="4">
    <source>
        <dbReference type="Proteomes" id="UP000321947"/>
    </source>
</evidence>
<dbReference type="InterPro" id="IPR013103">
    <property type="entry name" value="RVT_2"/>
</dbReference>
<name>A0A5D3D742_CUCMM</name>
<dbReference type="Pfam" id="PF25597">
    <property type="entry name" value="SH3_retrovirus"/>
    <property type="match status" value="1"/>
</dbReference>
<organism evidence="3 4">
    <name type="scientific">Cucumis melo var. makuwa</name>
    <name type="common">Oriental melon</name>
    <dbReference type="NCBI Taxonomy" id="1194695"/>
    <lineage>
        <taxon>Eukaryota</taxon>
        <taxon>Viridiplantae</taxon>
        <taxon>Streptophyta</taxon>
        <taxon>Embryophyta</taxon>
        <taxon>Tracheophyta</taxon>
        <taxon>Spermatophyta</taxon>
        <taxon>Magnoliopsida</taxon>
        <taxon>eudicotyledons</taxon>
        <taxon>Gunneridae</taxon>
        <taxon>Pentapetalae</taxon>
        <taxon>rosids</taxon>
        <taxon>fabids</taxon>
        <taxon>Cucurbitales</taxon>
        <taxon>Cucurbitaceae</taxon>
        <taxon>Benincaseae</taxon>
        <taxon>Cucumis</taxon>
    </lineage>
</organism>
<reference evidence="3 4" key="1">
    <citation type="submission" date="2019-08" db="EMBL/GenBank/DDBJ databases">
        <title>Draft genome sequences of two oriental melons (Cucumis melo L. var makuwa).</title>
        <authorList>
            <person name="Kwon S.-Y."/>
        </authorList>
    </citation>
    <scope>NUCLEOTIDE SEQUENCE [LARGE SCALE GENOMIC DNA]</scope>
    <source>
        <strain evidence="4">cv. Chang Bougi</strain>
        <tissue evidence="3">Leaf</tissue>
    </source>
</reference>
<feature type="domain" description="Reverse transcriptase Ty1/copia-type" evidence="1">
    <location>
        <begin position="75"/>
        <end position="206"/>
    </location>
</feature>
<evidence type="ECO:0000313" key="3">
    <source>
        <dbReference type="EMBL" id="TYK19374.1"/>
    </source>
</evidence>
<dbReference type="AlphaFoldDB" id="A0A5D3D742"/>
<dbReference type="Proteomes" id="UP000321947">
    <property type="component" value="Unassembled WGS sequence"/>
</dbReference>
<sequence length="304" mass="35356">MVSKAYKIYQPPIEKMVISRDVQFLKDEEWDWTDEAEVYERSSVAALEPTSYEKAKGDMKWIKAMKEELSMREKNNTWELVEKSTDRKVIGVKWVFKAKLNPDGSMNKLKARLMVKGYAQVWGIDFSETFATVARMNTIKLLLVLLAQHRWKVYQLYVKPIFLNGVLEEEIYVEQPDGFIVSEQEHKVYLLKKALYGLKQAPRAWVASSRGGEWCDEGSSEQIRNYLQERERGRLHEGIMGEGGTRRPMMSASVWQQRLEEEISGTGRERLRREARGEKIVRGGRLCGRRGIGKKKRKVKKLGF</sequence>
<proteinExistence type="predicted"/>